<feature type="domain" description="Polymerase nucleotidyl transferase" evidence="10">
    <location>
        <begin position="27"/>
        <end position="91"/>
    </location>
</feature>
<keyword evidence="4" id="KW-0548">Nucleotidyltransferase</keyword>
<keyword evidence="3" id="KW-0808">Transferase</keyword>
<organism evidence="11 12">
    <name type="scientific">Actinotignum timonense</name>
    <dbReference type="NCBI Taxonomy" id="1870995"/>
    <lineage>
        <taxon>Bacteria</taxon>
        <taxon>Bacillati</taxon>
        <taxon>Actinomycetota</taxon>
        <taxon>Actinomycetes</taxon>
        <taxon>Actinomycetales</taxon>
        <taxon>Actinomycetaceae</taxon>
        <taxon>Actinotignum</taxon>
    </lineage>
</organism>
<evidence type="ECO:0000256" key="1">
    <source>
        <dbReference type="ARBA" id="ARBA00001946"/>
    </source>
</evidence>
<evidence type="ECO:0000256" key="8">
    <source>
        <dbReference type="ARBA" id="ARBA00022842"/>
    </source>
</evidence>
<keyword evidence="2" id="KW-1277">Toxin-antitoxin system</keyword>
<dbReference type="GeneID" id="92813027"/>
<evidence type="ECO:0000259" key="10">
    <source>
        <dbReference type="Pfam" id="PF01909"/>
    </source>
</evidence>
<dbReference type="CDD" id="cd05403">
    <property type="entry name" value="NT_KNTase_like"/>
    <property type="match status" value="1"/>
</dbReference>
<keyword evidence="6" id="KW-0547">Nucleotide-binding</keyword>
<evidence type="ECO:0000313" key="11">
    <source>
        <dbReference type="EMBL" id="MDY5146048.1"/>
    </source>
</evidence>
<sequence>MPTPTSLDSTHVPSLAQLLDSEGTIRDAIRAHCGTGRFWVFGSVARDEATTKSDYDLLVEFLPGASYFDLIELEIKLSELLGKPVDIMSIKSEGYVADCARSEAILVEPSEA</sequence>
<evidence type="ECO:0000256" key="9">
    <source>
        <dbReference type="ARBA" id="ARBA00038276"/>
    </source>
</evidence>
<proteinExistence type="inferred from homology"/>
<comment type="cofactor">
    <cofactor evidence="1">
        <name>Mg(2+)</name>
        <dbReference type="ChEBI" id="CHEBI:18420"/>
    </cofactor>
</comment>
<dbReference type="PANTHER" id="PTHR33571">
    <property type="entry name" value="SSL8005 PROTEIN"/>
    <property type="match status" value="1"/>
</dbReference>
<keyword evidence="12" id="KW-1185">Reference proteome</keyword>
<evidence type="ECO:0000256" key="4">
    <source>
        <dbReference type="ARBA" id="ARBA00022695"/>
    </source>
</evidence>
<dbReference type="EMBL" id="JAWNFY010000007">
    <property type="protein sequence ID" value="MDY5146048.1"/>
    <property type="molecule type" value="Genomic_DNA"/>
</dbReference>
<name>A0ABU5GBE7_9ACTO</name>
<dbReference type="Proteomes" id="UP001284901">
    <property type="component" value="Unassembled WGS sequence"/>
</dbReference>
<evidence type="ECO:0000256" key="7">
    <source>
        <dbReference type="ARBA" id="ARBA00022840"/>
    </source>
</evidence>
<gene>
    <name evidence="11" type="ORF">R6P33_03270</name>
</gene>
<dbReference type="Pfam" id="PF01909">
    <property type="entry name" value="NTP_transf_2"/>
    <property type="match status" value="1"/>
</dbReference>
<dbReference type="InterPro" id="IPR002934">
    <property type="entry name" value="Polymerase_NTP_transf_dom"/>
</dbReference>
<keyword evidence="8" id="KW-0460">Magnesium</keyword>
<dbReference type="SUPFAM" id="SSF81301">
    <property type="entry name" value="Nucleotidyltransferase"/>
    <property type="match status" value="1"/>
</dbReference>
<reference evidence="11 12" key="1">
    <citation type="submission" date="2023-10" db="EMBL/GenBank/DDBJ databases">
        <title>Whole Genome based description of the genera Actinobaculum and Actinotignum reveals a complex phylogenetic relationship within the species included in the genus Actinotignum.</title>
        <authorList>
            <person name="Jensen C.S."/>
            <person name="Dargis R."/>
            <person name="Kemp M."/>
            <person name="Christensen J.J."/>
        </authorList>
    </citation>
    <scope>NUCLEOTIDE SEQUENCE [LARGE SCALE GENOMIC DNA]</scope>
    <source>
        <strain evidence="11 12">SLA_B089</strain>
    </source>
</reference>
<dbReference type="InterPro" id="IPR043519">
    <property type="entry name" value="NT_sf"/>
</dbReference>
<comment type="similarity">
    <text evidence="9">Belongs to the MntA antitoxin family.</text>
</comment>
<evidence type="ECO:0000256" key="6">
    <source>
        <dbReference type="ARBA" id="ARBA00022741"/>
    </source>
</evidence>
<dbReference type="InterPro" id="IPR052038">
    <property type="entry name" value="Type-VII_TA_antitoxin"/>
</dbReference>
<dbReference type="Gene3D" id="3.30.460.10">
    <property type="entry name" value="Beta Polymerase, domain 2"/>
    <property type="match status" value="1"/>
</dbReference>
<evidence type="ECO:0000256" key="5">
    <source>
        <dbReference type="ARBA" id="ARBA00022723"/>
    </source>
</evidence>
<evidence type="ECO:0000313" key="12">
    <source>
        <dbReference type="Proteomes" id="UP001284901"/>
    </source>
</evidence>
<accession>A0ABU5GBE7</accession>
<evidence type="ECO:0000256" key="3">
    <source>
        <dbReference type="ARBA" id="ARBA00022679"/>
    </source>
</evidence>
<keyword evidence="5" id="KW-0479">Metal-binding</keyword>
<protein>
    <submittedName>
        <fullName evidence="11">Nucleotidyltransferase family protein</fullName>
    </submittedName>
</protein>
<keyword evidence="7" id="KW-0067">ATP-binding</keyword>
<comment type="caution">
    <text evidence="11">The sequence shown here is derived from an EMBL/GenBank/DDBJ whole genome shotgun (WGS) entry which is preliminary data.</text>
</comment>
<evidence type="ECO:0000256" key="2">
    <source>
        <dbReference type="ARBA" id="ARBA00022649"/>
    </source>
</evidence>
<dbReference type="RefSeq" id="WP_087069715.1">
    <property type="nucleotide sequence ID" value="NZ_CAUPFC010000021.1"/>
</dbReference>
<dbReference type="PANTHER" id="PTHR33571:SF14">
    <property type="entry name" value="PROTEIN ADENYLYLTRANSFERASE MJ0435-RELATED"/>
    <property type="match status" value="1"/>
</dbReference>